<dbReference type="RefSeq" id="WP_034967027.1">
    <property type="nucleotide sequence ID" value="NZ_CP180526.1"/>
</dbReference>
<gene>
    <name evidence="3" type="ORF">L8U58_06920</name>
</gene>
<sequence length="199" mass="22390">MAGSEVSDVEVTPPRGKSTNLFGAIRGFFQHFYLRHFTRKQALKRGIAELNAHLGMGAKHAAATESREETIKTPSRDLARAVTYIPDMDGQADAGEVVWANIRPKKGMVPEQRAVLVVGRNHHRLLTLLISSREEYADKINWIPVGTGPWSTGADLDSWVRMDKVLQVPESHIQRRGIPLPARRFERVANELRQVYGWS</sequence>
<reference evidence="3" key="1">
    <citation type="submission" date="2022-02" db="EMBL/GenBank/DDBJ databases">
        <title>Corynebacterium sp. from urogenital microbiome.</title>
        <authorList>
            <person name="Cappelli E.A."/>
            <person name="Ribeiro T.G."/>
            <person name="Peixe L."/>
        </authorList>
    </citation>
    <scope>NUCLEOTIDE SEQUENCE</scope>
    <source>
        <strain evidence="3">C9Ua_112</strain>
    </source>
</reference>
<dbReference type="GO" id="GO:0003677">
    <property type="term" value="F:DNA binding"/>
    <property type="evidence" value="ECO:0007669"/>
    <property type="project" value="InterPro"/>
</dbReference>
<dbReference type="InterPro" id="IPR003477">
    <property type="entry name" value="PemK-like"/>
</dbReference>
<dbReference type="Gene3D" id="2.30.30.110">
    <property type="match status" value="1"/>
</dbReference>
<keyword evidence="4" id="KW-1185">Reference proteome</keyword>
<dbReference type="AlphaFoldDB" id="A0A9X3RQM5"/>
<organism evidence="3 4">
    <name type="scientific">Corynebacterium macclintockiae</name>
    <dbReference type="NCBI Taxonomy" id="2913501"/>
    <lineage>
        <taxon>Bacteria</taxon>
        <taxon>Bacillati</taxon>
        <taxon>Actinomycetota</taxon>
        <taxon>Actinomycetes</taxon>
        <taxon>Mycobacteriales</taxon>
        <taxon>Corynebacteriaceae</taxon>
        <taxon>Corynebacterium</taxon>
    </lineage>
</organism>
<evidence type="ECO:0000313" key="4">
    <source>
        <dbReference type="Proteomes" id="UP001146505"/>
    </source>
</evidence>
<proteinExistence type="inferred from homology"/>
<protein>
    <submittedName>
        <fullName evidence="3">Type II toxin-antitoxin system PemK/MazF family toxin</fullName>
    </submittedName>
</protein>
<dbReference type="EMBL" id="JAKMUV010000007">
    <property type="protein sequence ID" value="MCZ9305254.1"/>
    <property type="molecule type" value="Genomic_DNA"/>
</dbReference>
<accession>A0A9X3RQM5</accession>
<dbReference type="Proteomes" id="UP001146505">
    <property type="component" value="Unassembled WGS sequence"/>
</dbReference>
<dbReference type="SUPFAM" id="SSF50118">
    <property type="entry name" value="Cell growth inhibitor/plasmid maintenance toxic component"/>
    <property type="match status" value="1"/>
</dbReference>
<name>A0A9X3RQM5_9CORY</name>
<dbReference type="InterPro" id="IPR011067">
    <property type="entry name" value="Plasmid_toxin/cell-grow_inhib"/>
</dbReference>
<comment type="caution">
    <text evidence="3">The sequence shown here is derived from an EMBL/GenBank/DDBJ whole genome shotgun (WGS) entry which is preliminary data.</text>
</comment>
<evidence type="ECO:0000313" key="3">
    <source>
        <dbReference type="EMBL" id="MCZ9305254.1"/>
    </source>
</evidence>
<keyword evidence="2" id="KW-1277">Toxin-antitoxin system</keyword>
<evidence type="ECO:0000256" key="1">
    <source>
        <dbReference type="ARBA" id="ARBA00007521"/>
    </source>
</evidence>
<dbReference type="GeneID" id="301813279"/>
<evidence type="ECO:0000256" key="2">
    <source>
        <dbReference type="ARBA" id="ARBA00022649"/>
    </source>
</evidence>
<dbReference type="Pfam" id="PF02452">
    <property type="entry name" value="PemK_toxin"/>
    <property type="match status" value="1"/>
</dbReference>
<comment type="similarity">
    <text evidence="1">Belongs to the PemK/MazF family.</text>
</comment>